<proteinExistence type="predicted"/>
<dbReference type="EMBL" id="JAODUO010000546">
    <property type="protein sequence ID" value="KAK2178374.1"/>
    <property type="molecule type" value="Genomic_DNA"/>
</dbReference>
<reference evidence="1" key="1">
    <citation type="journal article" date="2023" name="Mol. Biol. Evol.">
        <title>Third-Generation Sequencing Reveals the Adaptive Role of the Epigenome in Three Deep-Sea Polychaetes.</title>
        <authorList>
            <person name="Perez M."/>
            <person name="Aroh O."/>
            <person name="Sun Y."/>
            <person name="Lan Y."/>
            <person name="Juniper S.K."/>
            <person name="Young C.R."/>
            <person name="Angers B."/>
            <person name="Qian P.Y."/>
        </authorList>
    </citation>
    <scope>NUCLEOTIDE SEQUENCE</scope>
    <source>
        <strain evidence="1">R07B-5</strain>
    </source>
</reference>
<comment type="caution">
    <text evidence="1">The sequence shown here is derived from an EMBL/GenBank/DDBJ whole genome shotgun (WGS) entry which is preliminary data.</text>
</comment>
<accession>A0AAD9NT24</accession>
<gene>
    <name evidence="1" type="ORF">NP493_546g03116</name>
</gene>
<keyword evidence="2" id="KW-1185">Reference proteome</keyword>
<dbReference type="Proteomes" id="UP001209878">
    <property type="component" value="Unassembled WGS sequence"/>
</dbReference>
<evidence type="ECO:0000313" key="2">
    <source>
        <dbReference type="Proteomes" id="UP001209878"/>
    </source>
</evidence>
<name>A0AAD9NT24_RIDPI</name>
<organism evidence="1 2">
    <name type="scientific">Ridgeia piscesae</name>
    <name type="common">Tubeworm</name>
    <dbReference type="NCBI Taxonomy" id="27915"/>
    <lineage>
        <taxon>Eukaryota</taxon>
        <taxon>Metazoa</taxon>
        <taxon>Spiralia</taxon>
        <taxon>Lophotrochozoa</taxon>
        <taxon>Annelida</taxon>
        <taxon>Polychaeta</taxon>
        <taxon>Sedentaria</taxon>
        <taxon>Canalipalpata</taxon>
        <taxon>Sabellida</taxon>
        <taxon>Siboglinidae</taxon>
        <taxon>Ridgeia</taxon>
    </lineage>
</organism>
<sequence length="70" mass="8532">MLYEANNHCLESRVKAFFNQRQPYTSMIPDNVNYFMLRKNRIPPTDFCQLHSELALWVFDYLWGNPNRFE</sequence>
<protein>
    <submittedName>
        <fullName evidence="1">Uncharacterized protein</fullName>
    </submittedName>
</protein>
<dbReference type="AlphaFoldDB" id="A0AAD9NT24"/>
<evidence type="ECO:0000313" key="1">
    <source>
        <dbReference type="EMBL" id="KAK2178374.1"/>
    </source>
</evidence>